<name>A0A7X0VYK2_9BACL</name>
<evidence type="ECO:0000313" key="3">
    <source>
        <dbReference type="Proteomes" id="UP000564644"/>
    </source>
</evidence>
<dbReference type="AlphaFoldDB" id="A0A7X0VYK2"/>
<organism evidence="2 3">
    <name type="scientific">Cohnella zeiphila</name>
    <dbReference type="NCBI Taxonomy" id="2761120"/>
    <lineage>
        <taxon>Bacteria</taxon>
        <taxon>Bacillati</taxon>
        <taxon>Bacillota</taxon>
        <taxon>Bacilli</taxon>
        <taxon>Bacillales</taxon>
        <taxon>Paenibacillaceae</taxon>
        <taxon>Cohnella</taxon>
    </lineage>
</organism>
<evidence type="ECO:0008006" key="4">
    <source>
        <dbReference type="Google" id="ProtNLM"/>
    </source>
</evidence>
<evidence type="ECO:0000313" key="2">
    <source>
        <dbReference type="EMBL" id="MBB6734557.1"/>
    </source>
</evidence>
<protein>
    <recommendedName>
        <fullName evidence="4">LemA family protein</fullName>
    </recommendedName>
</protein>
<keyword evidence="1" id="KW-0812">Transmembrane</keyword>
<accession>A0A7X0VYK2</accession>
<dbReference type="EMBL" id="JACJVO010000034">
    <property type="protein sequence ID" value="MBB6734557.1"/>
    <property type="molecule type" value="Genomic_DNA"/>
</dbReference>
<keyword evidence="1" id="KW-0472">Membrane</keyword>
<dbReference type="Proteomes" id="UP000564644">
    <property type="component" value="Unassembled WGS sequence"/>
</dbReference>
<comment type="caution">
    <text evidence="2">The sequence shown here is derived from an EMBL/GenBank/DDBJ whole genome shotgun (WGS) entry which is preliminary data.</text>
</comment>
<gene>
    <name evidence="2" type="ORF">H7C18_26880</name>
</gene>
<feature type="transmembrane region" description="Helical" evidence="1">
    <location>
        <begin position="6"/>
        <end position="24"/>
    </location>
</feature>
<reference evidence="2 3" key="1">
    <citation type="submission" date="2020-08" db="EMBL/GenBank/DDBJ databases">
        <title>Cohnella phylogeny.</title>
        <authorList>
            <person name="Dunlap C."/>
        </authorList>
    </citation>
    <scope>NUCLEOTIDE SEQUENCE [LARGE SCALE GENOMIC DNA]</scope>
    <source>
        <strain evidence="2 3">CBP 2801</strain>
    </source>
</reference>
<sequence length="178" mass="20596">MALGCLGFIGVVLIIVLIGAAVIWGHRNTAVALDEQIKAQYLSNQSNYDNMWKRFKEMAQVTDMQADDMKKVYGDIISGRYQDSSLLFQMVQEQNPRMDSSLYTKLQNEVSAGRTEFDRNQKEVLDQIREYNTFIRKHVIMNAIFRFKELDGSKYMITSDRTSNAFETGKDDEIKLRE</sequence>
<evidence type="ECO:0000256" key="1">
    <source>
        <dbReference type="SAM" id="Phobius"/>
    </source>
</evidence>
<keyword evidence="3" id="KW-1185">Reference proteome</keyword>
<keyword evidence="1" id="KW-1133">Transmembrane helix</keyword>
<proteinExistence type="predicted"/>